<evidence type="ECO:0000256" key="1">
    <source>
        <dbReference type="SAM" id="Phobius"/>
    </source>
</evidence>
<keyword evidence="1" id="KW-0812">Transmembrane</keyword>
<proteinExistence type="predicted"/>
<evidence type="ECO:0008006" key="4">
    <source>
        <dbReference type="Google" id="ProtNLM"/>
    </source>
</evidence>
<sequence>MEKIRIKKGLTLIEVNLALVIFMILLAIVSPFFYSNFKSLNEADIRLELQGKGEKILDDINKKALEASGIEGLKDKNNVKEITFKYEDGSKYTWKNHYENGIKVKLLPEGSNEENAKGISIELTLKKKKIEQKLSTDVYFRNYNKQNKKIDNNEEGGK</sequence>
<evidence type="ECO:0000313" key="2">
    <source>
        <dbReference type="EMBL" id="KGN02256.1"/>
    </source>
</evidence>
<feature type="transmembrane region" description="Helical" evidence="1">
    <location>
        <begin position="12"/>
        <end position="34"/>
    </location>
</feature>
<dbReference type="AlphaFoldDB" id="A0AA89CNF1"/>
<dbReference type="Pfam" id="PF07963">
    <property type="entry name" value="N_methyl"/>
    <property type="match status" value="1"/>
</dbReference>
<accession>A0AA89CNF1</accession>
<protein>
    <recommendedName>
        <fullName evidence="4">N-terminal cleavage protein</fullName>
    </recommendedName>
</protein>
<gene>
    <name evidence="2" type="ORF">Z969_06345</name>
</gene>
<dbReference type="InterPro" id="IPR012902">
    <property type="entry name" value="N_methyl_site"/>
</dbReference>
<name>A0AA89CNF1_CLONO</name>
<comment type="caution">
    <text evidence="2">The sequence shown here is derived from an EMBL/GenBank/DDBJ whole genome shotgun (WGS) entry which is preliminary data.</text>
</comment>
<dbReference type="EMBL" id="JDRX01000011">
    <property type="protein sequence ID" value="KGN02256.1"/>
    <property type="molecule type" value="Genomic_DNA"/>
</dbReference>
<keyword evidence="1" id="KW-0472">Membrane</keyword>
<keyword evidence="1" id="KW-1133">Transmembrane helix</keyword>
<dbReference type="RefSeq" id="WP_039249724.1">
    <property type="nucleotide sequence ID" value="NZ_JDRX01000011.1"/>
</dbReference>
<evidence type="ECO:0000313" key="3">
    <source>
        <dbReference type="Proteomes" id="UP000030016"/>
    </source>
</evidence>
<dbReference type="Proteomes" id="UP000030016">
    <property type="component" value="Unassembled WGS sequence"/>
</dbReference>
<reference evidence="2 3" key="1">
    <citation type="submission" date="2014-01" db="EMBL/GenBank/DDBJ databases">
        <title>Plasmidome dynamics in the species complex Clostridium novyi sensu lato converts strains of independent lineages into distinctly different pathogens.</title>
        <authorList>
            <person name="Skarin H."/>
            <person name="Segerman B."/>
        </authorList>
    </citation>
    <scope>NUCLEOTIDE SEQUENCE [LARGE SCALE GENOMIC DNA]</scope>
    <source>
        <strain evidence="2 3">4570</strain>
    </source>
</reference>
<organism evidence="2 3">
    <name type="scientific">Clostridium novyi A str. 4570</name>
    <dbReference type="NCBI Taxonomy" id="1444290"/>
    <lineage>
        <taxon>Bacteria</taxon>
        <taxon>Bacillati</taxon>
        <taxon>Bacillota</taxon>
        <taxon>Clostridia</taxon>
        <taxon>Eubacteriales</taxon>
        <taxon>Clostridiaceae</taxon>
        <taxon>Clostridium</taxon>
    </lineage>
</organism>